<evidence type="ECO:0000256" key="1">
    <source>
        <dbReference type="ARBA" id="ARBA00034117"/>
    </source>
</evidence>
<evidence type="ECO:0000313" key="4">
    <source>
        <dbReference type="Proteomes" id="UP000077317"/>
    </source>
</evidence>
<dbReference type="InterPro" id="IPR006829">
    <property type="entry name" value="LXG_dom"/>
</dbReference>
<reference evidence="3 4" key="1">
    <citation type="journal article" date="2016" name="Int. J. Syst. Evol. Microbiol.">
        <title>Streptococcuspantholopis sp. nov., isolated from faeces of the Tibetan antelope (Pantholops hodgsonii).</title>
        <authorList>
            <person name="Bai X."/>
            <person name="Xiong Y."/>
            <person name="Lu S."/>
            <person name="Jin D."/>
            <person name="Lai X."/>
            <person name="Yang J."/>
            <person name="Niu L."/>
            <person name="Hu S."/>
            <person name="Meng X."/>
            <person name="Pu J."/>
            <person name="Ye C."/>
            <person name="Xu J."/>
        </authorList>
    </citation>
    <scope>NUCLEOTIDE SEQUENCE [LARGE SCALE GENOMIC DNA]</scope>
    <source>
        <strain evidence="3 4">TA 26</strain>
    </source>
</reference>
<feature type="domain" description="LXG" evidence="2">
    <location>
        <begin position="3"/>
        <end position="103"/>
    </location>
</feature>
<accession>A0A172Q5P1</accession>
<gene>
    <name evidence="3" type="ORF">A0O21_01215</name>
</gene>
<name>A0A172Q5P1_9STRE</name>
<organism evidence="3 4">
    <name type="scientific">Streptococcus pantholopis</name>
    <dbReference type="NCBI Taxonomy" id="1811193"/>
    <lineage>
        <taxon>Bacteria</taxon>
        <taxon>Bacillati</taxon>
        <taxon>Bacillota</taxon>
        <taxon>Bacilli</taxon>
        <taxon>Lactobacillales</taxon>
        <taxon>Streptococcaceae</taxon>
        <taxon>Streptococcus</taxon>
    </lineage>
</organism>
<protein>
    <recommendedName>
        <fullName evidence="2">LXG domain-containing protein</fullName>
    </recommendedName>
</protein>
<dbReference type="Pfam" id="PF04740">
    <property type="entry name" value="LXG"/>
    <property type="match status" value="1"/>
</dbReference>
<comment type="similarity">
    <text evidence="1">In the N-terminal section; belongs to the LXG family.</text>
</comment>
<dbReference type="STRING" id="1811193.A0O21_01215"/>
<dbReference type="AlphaFoldDB" id="A0A172Q5P1"/>
<dbReference type="Proteomes" id="UP000077317">
    <property type="component" value="Chromosome"/>
</dbReference>
<dbReference type="EMBL" id="CP014699">
    <property type="protein sequence ID" value="AND78745.1"/>
    <property type="molecule type" value="Genomic_DNA"/>
</dbReference>
<keyword evidence="4" id="KW-1185">Reference proteome</keyword>
<evidence type="ECO:0000259" key="2">
    <source>
        <dbReference type="Pfam" id="PF04740"/>
    </source>
</evidence>
<dbReference type="KEGG" id="spat:A0O21_01215"/>
<sequence length="423" mass="44938">MTSATAIIDTDYLQGLEDGYSTIESSIATIDSETSKIYSSISDIISLSNPSSSDITTPLSEAKKVLTDTKSNMETFNGWTQGTEFSELLASQGTVLASLSDLTGVSYVDKEASAFYSDASFADGVQTTSRNIASTSTPLELLEIVAKSLNSIAETSGSWWSGFSDIWQTYVQSVADDSNYKRMKSGVGLVRDYLKIFNNKSHSAANLGRQAFEGLSKSWDMVSKSGKDLWAVMRQVKNTKAWSALSKVGSSKGWNLAEKGYKGATKFFDTVKNPLKSGAKSLGKVAQVGGWTMVAMEAGVYGYQGYTDEDSRTYHSVGKSAIHAGVETIKNAGPLEATAAFSSLGAGGAVVGFAFGTANSILGMVSPELKDKFYDSIENGLFDAYDGAAKVVKDVGQTVSDKAKSVGQSLSQGWNSVTSAFGF</sequence>
<evidence type="ECO:0000313" key="3">
    <source>
        <dbReference type="EMBL" id="AND78745.1"/>
    </source>
</evidence>
<proteinExistence type="inferred from homology"/>
<reference evidence="4" key="2">
    <citation type="submission" date="2016-03" db="EMBL/GenBank/DDBJ databases">
        <title>Streptococcus antelopensis sp. nov., isolated from the feces of the Tibetan antelope (Pantholops hodgsonii) in Hoh Xil National Nature Reserve, Qinghai, China.</title>
        <authorList>
            <person name="Bai X."/>
        </authorList>
    </citation>
    <scope>NUCLEOTIDE SEQUENCE [LARGE SCALE GENOMIC DNA]</scope>
    <source>
        <strain evidence="4">TA 26</strain>
    </source>
</reference>